<dbReference type="AlphaFoldDB" id="A0AAV7NXN9"/>
<feature type="compositionally biased region" description="Basic and acidic residues" evidence="1">
    <location>
        <begin position="429"/>
        <end position="450"/>
    </location>
</feature>
<evidence type="ECO:0000313" key="3">
    <source>
        <dbReference type="Proteomes" id="UP001066276"/>
    </source>
</evidence>
<keyword evidence="3" id="KW-1185">Reference proteome</keyword>
<name>A0AAV7NXN9_PLEWA</name>
<feature type="compositionally biased region" description="Basic residues" evidence="1">
    <location>
        <begin position="272"/>
        <end position="283"/>
    </location>
</feature>
<evidence type="ECO:0000313" key="2">
    <source>
        <dbReference type="EMBL" id="KAJ1117635.1"/>
    </source>
</evidence>
<evidence type="ECO:0000256" key="1">
    <source>
        <dbReference type="SAM" id="MobiDB-lite"/>
    </source>
</evidence>
<dbReference type="Proteomes" id="UP001066276">
    <property type="component" value="Chromosome 8"/>
</dbReference>
<reference evidence="2" key="1">
    <citation type="journal article" date="2022" name="bioRxiv">
        <title>Sequencing and chromosome-scale assembly of the giantPleurodeles waltlgenome.</title>
        <authorList>
            <person name="Brown T."/>
            <person name="Elewa A."/>
            <person name="Iarovenko S."/>
            <person name="Subramanian E."/>
            <person name="Araus A.J."/>
            <person name="Petzold A."/>
            <person name="Susuki M."/>
            <person name="Suzuki K.-i.T."/>
            <person name="Hayashi T."/>
            <person name="Toyoda A."/>
            <person name="Oliveira C."/>
            <person name="Osipova E."/>
            <person name="Leigh N.D."/>
            <person name="Simon A."/>
            <person name="Yun M.H."/>
        </authorList>
    </citation>
    <scope>NUCLEOTIDE SEQUENCE</scope>
    <source>
        <strain evidence="2">20211129_DDA</strain>
        <tissue evidence="2">Liver</tissue>
    </source>
</reference>
<feature type="region of interest" description="Disordered" evidence="1">
    <location>
        <begin position="377"/>
        <end position="480"/>
    </location>
</feature>
<feature type="region of interest" description="Disordered" evidence="1">
    <location>
        <begin position="209"/>
        <end position="358"/>
    </location>
</feature>
<feature type="compositionally biased region" description="Basic and acidic residues" evidence="1">
    <location>
        <begin position="209"/>
        <end position="240"/>
    </location>
</feature>
<dbReference type="EMBL" id="JANPWB010000012">
    <property type="protein sequence ID" value="KAJ1117635.1"/>
    <property type="molecule type" value="Genomic_DNA"/>
</dbReference>
<feature type="compositionally biased region" description="Low complexity" evidence="1">
    <location>
        <begin position="305"/>
        <end position="315"/>
    </location>
</feature>
<gene>
    <name evidence="2" type="ORF">NDU88_005832</name>
</gene>
<feature type="compositionally biased region" description="Basic and acidic residues" evidence="1">
    <location>
        <begin position="406"/>
        <end position="419"/>
    </location>
</feature>
<feature type="compositionally biased region" description="Basic and acidic residues" evidence="1">
    <location>
        <begin position="290"/>
        <end position="304"/>
    </location>
</feature>
<comment type="caution">
    <text evidence="2">The sequence shown here is derived from an EMBL/GenBank/DDBJ whole genome shotgun (WGS) entry which is preliminary data.</text>
</comment>
<organism evidence="2 3">
    <name type="scientific">Pleurodeles waltl</name>
    <name type="common">Iberian ribbed newt</name>
    <dbReference type="NCBI Taxonomy" id="8319"/>
    <lineage>
        <taxon>Eukaryota</taxon>
        <taxon>Metazoa</taxon>
        <taxon>Chordata</taxon>
        <taxon>Craniata</taxon>
        <taxon>Vertebrata</taxon>
        <taxon>Euteleostomi</taxon>
        <taxon>Amphibia</taxon>
        <taxon>Batrachia</taxon>
        <taxon>Caudata</taxon>
        <taxon>Salamandroidea</taxon>
        <taxon>Salamandridae</taxon>
        <taxon>Pleurodelinae</taxon>
        <taxon>Pleurodeles</taxon>
    </lineage>
</organism>
<accession>A0AAV7NXN9</accession>
<sequence length="480" mass="53123">MAVSTLLQMPFKSDVQQAIAEFFRYNNGTVSKFSVVWEAFKLSIRGITIPKHAGVLKSIRGHLACLEKEIAELESAHLTSGEDNLLGQIKEKLSEFHDAAQDEVQHLGKYAVSRSYGEEEHPSASLAALMRPNKELDVVLEVLMDMGRSLCDPLGATSRLKDYYADFYTSKLTGNESDTKDYLEHSVMPWLTNDNREYLIVYKATAEGRGRATKQDGRLERELRAEAVPEGRRGREDSRTTHRVRCPSTPTTAATRNHVRGPRRSGTQGRKLATRPRPIRPGKRGGVASSEDRGRRARSGKEQAEQAAGTAGAVTTRIHLPTTPTNTRGPSPPPQGDGKTQQRGAAPSTAGRETQREVGSNLFKIRTASPEAEARLLPSFPSQRDNKNPPVEIINFLPPLQTTNTEEGRGARREARGGEGTRGVSDWRGTGDEESQREPREQRYRRREWTDTSVSHRTSISLSESAEGISGPTWSDSVDN</sequence>
<protein>
    <submittedName>
        <fullName evidence="2">Uncharacterized protein</fullName>
    </submittedName>
</protein>
<feature type="compositionally biased region" description="Polar residues" evidence="1">
    <location>
        <begin position="451"/>
        <end position="464"/>
    </location>
</feature>
<proteinExistence type="predicted"/>